<dbReference type="Pfam" id="PF19037">
    <property type="entry name" value="Fuz_longin_2"/>
    <property type="match status" value="1"/>
</dbReference>
<comment type="caution">
    <text evidence="4">The sequence shown here is derived from an EMBL/GenBank/DDBJ whole genome shotgun (WGS) entry which is preliminary data.</text>
</comment>
<feature type="region of interest" description="Disordered" evidence="1">
    <location>
        <begin position="128"/>
        <end position="148"/>
    </location>
</feature>
<accession>A0A813KWZ1</accession>
<reference evidence="4" key="1">
    <citation type="submission" date="2021-02" db="EMBL/GenBank/DDBJ databases">
        <authorList>
            <person name="Dougan E. K."/>
            <person name="Rhodes N."/>
            <person name="Thang M."/>
            <person name="Chan C."/>
        </authorList>
    </citation>
    <scope>NUCLEOTIDE SEQUENCE</scope>
</reference>
<evidence type="ECO:0000313" key="5">
    <source>
        <dbReference type="Proteomes" id="UP000626109"/>
    </source>
</evidence>
<dbReference type="PANTHER" id="PTHR13027">
    <property type="entry name" value="SAND PROTEIN-RELATED"/>
    <property type="match status" value="1"/>
</dbReference>
<feature type="region of interest" description="Disordered" evidence="1">
    <location>
        <begin position="1"/>
        <end position="84"/>
    </location>
</feature>
<feature type="domain" description="FUZ/MON1/HPS1 second Longin" evidence="3">
    <location>
        <begin position="371"/>
        <end position="452"/>
    </location>
</feature>
<evidence type="ECO:0000259" key="3">
    <source>
        <dbReference type="Pfam" id="PF19037"/>
    </source>
</evidence>
<evidence type="ECO:0008006" key="6">
    <source>
        <dbReference type="Google" id="ProtNLM"/>
    </source>
</evidence>
<dbReference type="GO" id="GO:0016192">
    <property type="term" value="P:vesicle-mediated transport"/>
    <property type="evidence" value="ECO:0007669"/>
    <property type="project" value="InterPro"/>
</dbReference>
<feature type="compositionally biased region" description="Low complexity" evidence="1">
    <location>
        <begin position="17"/>
        <end position="27"/>
    </location>
</feature>
<dbReference type="EMBL" id="CAJNNW010033275">
    <property type="protein sequence ID" value="CAE8717964.1"/>
    <property type="molecule type" value="Genomic_DNA"/>
</dbReference>
<feature type="domain" description="FUZ/MON1/HPS1 first Longin" evidence="2">
    <location>
        <begin position="201"/>
        <end position="330"/>
    </location>
</feature>
<dbReference type="GO" id="GO:0006623">
    <property type="term" value="P:protein targeting to vacuole"/>
    <property type="evidence" value="ECO:0007669"/>
    <property type="project" value="InterPro"/>
</dbReference>
<evidence type="ECO:0000256" key="1">
    <source>
        <dbReference type="SAM" id="MobiDB-lite"/>
    </source>
</evidence>
<dbReference type="PRINTS" id="PR01546">
    <property type="entry name" value="YEAST73DUF"/>
</dbReference>
<organism evidence="4 5">
    <name type="scientific">Polarella glacialis</name>
    <name type="common">Dinoflagellate</name>
    <dbReference type="NCBI Taxonomy" id="89957"/>
    <lineage>
        <taxon>Eukaryota</taxon>
        <taxon>Sar</taxon>
        <taxon>Alveolata</taxon>
        <taxon>Dinophyceae</taxon>
        <taxon>Suessiales</taxon>
        <taxon>Suessiaceae</taxon>
        <taxon>Polarella</taxon>
    </lineage>
</organism>
<proteinExistence type="predicted"/>
<dbReference type="AlphaFoldDB" id="A0A813KWZ1"/>
<evidence type="ECO:0000259" key="2">
    <source>
        <dbReference type="Pfam" id="PF19036"/>
    </source>
</evidence>
<evidence type="ECO:0000313" key="4">
    <source>
        <dbReference type="EMBL" id="CAE8717964.1"/>
    </source>
</evidence>
<dbReference type="Proteomes" id="UP000626109">
    <property type="component" value="Unassembled WGS sequence"/>
</dbReference>
<dbReference type="InterPro" id="IPR043971">
    <property type="entry name" value="FUZ/MON1/HPS1_longin_2"/>
</dbReference>
<name>A0A813KWZ1_POLGL</name>
<dbReference type="PANTHER" id="PTHR13027:SF7">
    <property type="entry name" value="VACUOLAR FUSION PROTEIN MON1 HOMOLOG"/>
    <property type="match status" value="1"/>
</dbReference>
<sequence>MEGGGDGTLGFSPPPRQSGSPGPDSSSATDAEREGESQLELDSSDAVPDFQDAREDEQQDEAVIDRLDSGLAQPEISVEETETAEATLDGLAQLDISVKGTETAETTLDAQPDQPSSIQDPAPLVPLAASAESSPAVDPTVTEDSAGAQQADLPLTPAVPRSSGLATVASEWDGSRRIWKAPFNKHKEESDEVSSWYAHKRHVLVYTFSGKPVYSRYGSEDGLSGTTGALSAIVSKMAGFFFTNGGLPQDSLRYMLAGDHVFSFLDKSPLWLICVSRTGDTYQDMIRLLERVHMQILTILTAGIEKTLVSRPAYDMRGLLVGTESVLNSLIRWCTQDMFLHFEGFEPLPLAPAARAVATEALKAARLNNVLVAFVMAGQRILTAVSNRQFKLNALDLGMVVNMIMSSASLRTGESWTPVCLSRYNDKAFAYAYISFLEGSDVGVVFISMASDGEQFYAISQQAALVKKALQQPSCTDAIAEALANSPIDLRTTTIAGVGSREAWESQGAAAGSKIPRQSLIAPVPQGQTSLLEGVIHAAYYALGIQQYFSSAVAPSYRTRRRVKMLIRNYGRCRLLLRSAKVPCQICVATDHECFYVYLAAEYQVFLAVPRGISVGVIGQFYQWVRNQETHIFLGQIPTW</sequence>
<protein>
    <recommendedName>
        <fullName evidence="6">Vacuolar fusion protein MON1 homolog</fullName>
    </recommendedName>
</protein>
<gene>
    <name evidence="4" type="ORF">PGLA2088_LOCUS39801</name>
</gene>
<dbReference type="InterPro" id="IPR043972">
    <property type="entry name" value="FUZ/MON1/HPS1_longin_1"/>
</dbReference>
<dbReference type="Pfam" id="PF19036">
    <property type="entry name" value="Fuz_longin_1"/>
    <property type="match status" value="1"/>
</dbReference>
<dbReference type="InterPro" id="IPR004353">
    <property type="entry name" value="Mon1"/>
</dbReference>